<sequence length="260" mass="29851">MFKKNPELLEQRDYLRKDEIRTTNGMSYAKMTQLSELNEIDMVISQKGNKTKYLVNKRSYNDALDSMKYLITKKEAALMLGIQKDSVPKLIAAGLLKTYRKSSSRFELLSHTEVKQLMDECRGKVVDTRDIKGLRLHDALITYSVNGLSIAKINHFTREGLLNPLTDNENGNFTQNYYIEDELTKCIEIIKKEKQLAVGYFLKDVMAILKISEKKAWKWIEAGILVPDQVVILKDGRNRYLFAKSTIDSLVIKKNTSNTA</sequence>
<gene>
    <name evidence="1" type="ORF">GK047_21720</name>
</gene>
<reference evidence="1" key="1">
    <citation type="submission" date="2020-02" db="EMBL/GenBank/DDBJ databases">
        <authorList>
            <person name="Shen X.-R."/>
            <person name="Zhang Y.-X."/>
        </authorList>
    </citation>
    <scope>NUCLEOTIDE SEQUENCE</scope>
    <source>
        <strain evidence="1">SYP-B3998</strain>
    </source>
</reference>
<name>A0A6G4A2V4_9BACL</name>
<dbReference type="EMBL" id="JAAIKC010000010">
    <property type="protein sequence ID" value="NEW08618.1"/>
    <property type="molecule type" value="Genomic_DNA"/>
</dbReference>
<protein>
    <submittedName>
        <fullName evidence="1">Uncharacterized protein</fullName>
    </submittedName>
</protein>
<accession>A0A6G4A2V4</accession>
<evidence type="ECO:0000313" key="1">
    <source>
        <dbReference type="EMBL" id="NEW08618.1"/>
    </source>
</evidence>
<dbReference type="RefSeq" id="WP_163951661.1">
    <property type="nucleotide sequence ID" value="NZ_JAAIKC010000010.1"/>
</dbReference>
<organism evidence="1">
    <name type="scientific">Paenibacillus sp. SYP-B3998</name>
    <dbReference type="NCBI Taxonomy" id="2678564"/>
    <lineage>
        <taxon>Bacteria</taxon>
        <taxon>Bacillati</taxon>
        <taxon>Bacillota</taxon>
        <taxon>Bacilli</taxon>
        <taxon>Bacillales</taxon>
        <taxon>Paenibacillaceae</taxon>
        <taxon>Paenibacillus</taxon>
    </lineage>
</organism>
<dbReference type="AlphaFoldDB" id="A0A6G4A2V4"/>
<proteinExistence type="predicted"/>
<comment type="caution">
    <text evidence="1">The sequence shown here is derived from an EMBL/GenBank/DDBJ whole genome shotgun (WGS) entry which is preliminary data.</text>
</comment>